<evidence type="ECO:0000256" key="7">
    <source>
        <dbReference type="ARBA" id="ARBA00023170"/>
    </source>
</evidence>
<dbReference type="SMART" id="SM01381">
    <property type="entry name" value="7TM_GPCR_Srsx"/>
    <property type="match status" value="1"/>
</dbReference>
<gene>
    <name evidence="12" type="ORF">PMEA_00011144</name>
</gene>
<proteinExistence type="inferred from homology"/>
<name>A0AAU9WSZ5_9CNID</name>
<dbReference type="EMBL" id="CALNXJ010000020">
    <property type="protein sequence ID" value="CAH3124193.1"/>
    <property type="molecule type" value="Genomic_DNA"/>
</dbReference>
<comment type="subcellular location">
    <subcellularLocation>
        <location evidence="1">Membrane</location>
        <topology evidence="1">Multi-pass membrane protein</topology>
    </subcellularLocation>
</comment>
<keyword evidence="8 9" id="KW-0807">Transducer</keyword>
<keyword evidence="5 9" id="KW-0297">G-protein coupled receptor</keyword>
<evidence type="ECO:0000256" key="3">
    <source>
        <dbReference type="ARBA" id="ARBA00022692"/>
    </source>
</evidence>
<sequence>MNYFLNSTPLETNLTSNLTGYQNSDSNSGASLSAVVGLSIANILAIFFGTLGNSLVIVSVIINRGMRSTTNIFIASLAGADVIVTSTCMPLFFVYNVLTWPVWPYGKTGCRILSFLVHMSVMASALSLLAISYDRFVSVFFPLKRFITPPRAKKIVGVIWFVSPFLLLASLFHHDVVSKGIKAAKCEESWRSSKALHSYQMYRISCYFLFLLQISVLYFLIGRRLYTRQQPGEQTSQSKAKDLLSKRKIIKMLFLVVALFALCWLPYMINKLLNIFPPSPGYYAPDLFVFVGNFLGLLNSVANPIVYAVLNKNFRKAFKNALRCNCNYELEERRRTASVVSKQAQRRQSESLTLDRVHRNSLSISDNQVVSYGRVVTGQTRAEIKCLSFTSIEREAILELSKFPTCSQSQGFSGRNPEKRRVSFGGELLSSMETKDPEALTIENGSFNLMNGTGHCPNRVEQASQRCGTDFSNLSPVQEKGHVNVSFEPDSDRI</sequence>
<feature type="transmembrane region" description="Helical" evidence="10">
    <location>
        <begin position="34"/>
        <end position="60"/>
    </location>
</feature>
<dbReference type="GO" id="GO:0004983">
    <property type="term" value="F:neuropeptide Y receptor activity"/>
    <property type="evidence" value="ECO:0007669"/>
    <property type="project" value="InterPro"/>
</dbReference>
<dbReference type="PRINTS" id="PR01012">
    <property type="entry name" value="NRPEPTIDEYR"/>
</dbReference>
<dbReference type="PROSITE" id="PS50262">
    <property type="entry name" value="G_PROTEIN_RECEP_F1_2"/>
    <property type="match status" value="1"/>
</dbReference>
<organism evidence="12 13">
    <name type="scientific">Pocillopora meandrina</name>
    <dbReference type="NCBI Taxonomy" id="46732"/>
    <lineage>
        <taxon>Eukaryota</taxon>
        <taxon>Metazoa</taxon>
        <taxon>Cnidaria</taxon>
        <taxon>Anthozoa</taxon>
        <taxon>Hexacorallia</taxon>
        <taxon>Scleractinia</taxon>
        <taxon>Astrocoeniina</taxon>
        <taxon>Pocilloporidae</taxon>
        <taxon>Pocillopora</taxon>
    </lineage>
</organism>
<evidence type="ECO:0000256" key="2">
    <source>
        <dbReference type="ARBA" id="ARBA00010663"/>
    </source>
</evidence>
<evidence type="ECO:0000259" key="11">
    <source>
        <dbReference type="PROSITE" id="PS50262"/>
    </source>
</evidence>
<dbReference type="PANTHER" id="PTHR45695">
    <property type="entry name" value="LEUCOKININ RECEPTOR-RELATED"/>
    <property type="match status" value="1"/>
</dbReference>
<dbReference type="PANTHER" id="PTHR45695:SF9">
    <property type="entry name" value="LEUCOKININ RECEPTOR"/>
    <property type="match status" value="1"/>
</dbReference>
<feature type="transmembrane region" description="Helical" evidence="10">
    <location>
        <begin position="201"/>
        <end position="221"/>
    </location>
</feature>
<protein>
    <recommendedName>
        <fullName evidence="11">G-protein coupled receptors family 1 profile domain-containing protein</fullName>
    </recommendedName>
</protein>
<dbReference type="GO" id="GO:0005886">
    <property type="term" value="C:plasma membrane"/>
    <property type="evidence" value="ECO:0007669"/>
    <property type="project" value="TreeGrafter"/>
</dbReference>
<evidence type="ECO:0000313" key="13">
    <source>
        <dbReference type="Proteomes" id="UP001159428"/>
    </source>
</evidence>
<dbReference type="PROSITE" id="PS00237">
    <property type="entry name" value="G_PROTEIN_RECEP_F1_1"/>
    <property type="match status" value="1"/>
</dbReference>
<comment type="similarity">
    <text evidence="2 9">Belongs to the G-protein coupled receptor 1 family.</text>
</comment>
<evidence type="ECO:0000313" key="12">
    <source>
        <dbReference type="EMBL" id="CAH3124193.1"/>
    </source>
</evidence>
<evidence type="ECO:0000256" key="6">
    <source>
        <dbReference type="ARBA" id="ARBA00023136"/>
    </source>
</evidence>
<keyword evidence="7 9" id="KW-0675">Receptor</keyword>
<feature type="transmembrane region" description="Helical" evidence="10">
    <location>
        <begin position="115"/>
        <end position="134"/>
    </location>
</feature>
<evidence type="ECO:0000256" key="4">
    <source>
        <dbReference type="ARBA" id="ARBA00022989"/>
    </source>
</evidence>
<dbReference type="Gene3D" id="1.20.1070.10">
    <property type="entry name" value="Rhodopsin 7-helix transmembrane proteins"/>
    <property type="match status" value="1"/>
</dbReference>
<dbReference type="Pfam" id="PF00001">
    <property type="entry name" value="7tm_1"/>
    <property type="match status" value="1"/>
</dbReference>
<keyword evidence="13" id="KW-1185">Reference proteome</keyword>
<feature type="transmembrane region" description="Helical" evidence="10">
    <location>
        <begin position="155"/>
        <end position="172"/>
    </location>
</feature>
<dbReference type="InterPro" id="IPR017452">
    <property type="entry name" value="GPCR_Rhodpsn_7TM"/>
</dbReference>
<dbReference type="AlphaFoldDB" id="A0AAU9WSZ5"/>
<evidence type="ECO:0000256" key="9">
    <source>
        <dbReference type="RuleBase" id="RU000688"/>
    </source>
</evidence>
<keyword evidence="6 10" id="KW-0472">Membrane</keyword>
<dbReference type="PRINTS" id="PR00237">
    <property type="entry name" value="GPCRRHODOPSN"/>
</dbReference>
<dbReference type="InterPro" id="IPR000276">
    <property type="entry name" value="GPCR_Rhodpsn"/>
</dbReference>
<dbReference type="InterPro" id="IPR000611">
    <property type="entry name" value="NPY_rcpt"/>
</dbReference>
<reference evidence="12 13" key="1">
    <citation type="submission" date="2022-05" db="EMBL/GenBank/DDBJ databases">
        <authorList>
            <consortium name="Genoscope - CEA"/>
            <person name="William W."/>
        </authorList>
    </citation>
    <scope>NUCLEOTIDE SEQUENCE [LARGE SCALE GENOMIC DNA]</scope>
</reference>
<evidence type="ECO:0000256" key="10">
    <source>
        <dbReference type="SAM" id="Phobius"/>
    </source>
</evidence>
<feature type="transmembrane region" description="Helical" evidence="10">
    <location>
        <begin position="287"/>
        <end position="310"/>
    </location>
</feature>
<evidence type="ECO:0000256" key="5">
    <source>
        <dbReference type="ARBA" id="ARBA00023040"/>
    </source>
</evidence>
<dbReference type="SUPFAM" id="SSF81321">
    <property type="entry name" value="Family A G protein-coupled receptor-like"/>
    <property type="match status" value="1"/>
</dbReference>
<keyword evidence="4 10" id="KW-1133">Transmembrane helix</keyword>
<feature type="domain" description="G-protein coupled receptors family 1 profile" evidence="11">
    <location>
        <begin position="52"/>
        <end position="307"/>
    </location>
</feature>
<evidence type="ECO:0000256" key="1">
    <source>
        <dbReference type="ARBA" id="ARBA00004141"/>
    </source>
</evidence>
<comment type="caution">
    <text evidence="12">The sequence shown here is derived from an EMBL/GenBank/DDBJ whole genome shotgun (WGS) entry which is preliminary data.</text>
</comment>
<feature type="transmembrane region" description="Helical" evidence="10">
    <location>
        <begin position="249"/>
        <end position="267"/>
    </location>
</feature>
<accession>A0AAU9WSZ5</accession>
<feature type="transmembrane region" description="Helical" evidence="10">
    <location>
        <begin position="72"/>
        <end position="95"/>
    </location>
</feature>
<evidence type="ECO:0000256" key="8">
    <source>
        <dbReference type="ARBA" id="ARBA00023224"/>
    </source>
</evidence>
<keyword evidence="3 9" id="KW-0812">Transmembrane</keyword>
<dbReference type="Proteomes" id="UP001159428">
    <property type="component" value="Unassembled WGS sequence"/>
</dbReference>